<proteinExistence type="predicted"/>
<dbReference type="PANTHER" id="PTHR47508:SF1">
    <property type="entry name" value="NON-SPECIFIC SERINE_THREONINE PROTEIN KINASE"/>
    <property type="match status" value="1"/>
</dbReference>
<reference evidence="3" key="1">
    <citation type="submission" date="2021-04" db="EMBL/GenBank/DDBJ databases">
        <title>Genome sequence of Woronichinia naegeliana from Washington state freshwater lake bloom.</title>
        <authorList>
            <person name="Dreher T.W."/>
        </authorList>
    </citation>
    <scope>NUCLEOTIDE SEQUENCE</scope>
    <source>
        <strain evidence="3">WA131</strain>
    </source>
</reference>
<name>A0A977PV04_9CYAN</name>
<dbReference type="Gene3D" id="3.40.50.10140">
    <property type="entry name" value="Toll/interleukin-1 receptor homology (TIR) domain"/>
    <property type="match status" value="1"/>
</dbReference>
<dbReference type="InterPro" id="IPR000157">
    <property type="entry name" value="TIR_dom"/>
</dbReference>
<dbReference type="EMBL" id="CP073041">
    <property type="protein sequence ID" value="UXE59638.1"/>
    <property type="molecule type" value="Genomic_DNA"/>
</dbReference>
<gene>
    <name evidence="3" type="ORF">KA717_28355</name>
</gene>
<evidence type="ECO:0000259" key="2">
    <source>
        <dbReference type="PROSITE" id="PS50104"/>
    </source>
</evidence>
<dbReference type="InterPro" id="IPR035897">
    <property type="entry name" value="Toll_tir_struct_dom_sf"/>
</dbReference>
<dbReference type="GO" id="GO:0007165">
    <property type="term" value="P:signal transduction"/>
    <property type="evidence" value="ECO:0007669"/>
    <property type="project" value="InterPro"/>
</dbReference>
<feature type="domain" description="TIR" evidence="2">
    <location>
        <begin position="1"/>
        <end position="132"/>
    </location>
</feature>
<dbReference type="Proteomes" id="UP001065613">
    <property type="component" value="Chromosome"/>
</dbReference>
<evidence type="ECO:0000313" key="3">
    <source>
        <dbReference type="EMBL" id="UXE59638.1"/>
    </source>
</evidence>
<protein>
    <submittedName>
        <fullName evidence="3">Toll/interleukin-1 receptor domain-containing protein</fullName>
    </submittedName>
</protein>
<sequence length="633" mass="71772">MSDVFISYSRNDSEFVRILNKALENSKRKTWVDWKGIAKGTEWWKEIEEGIEGADTFVFVISPDSVASTVCQDEINHAVKYNKQILAIVYRDADELLEEKNSAHTAISRPNWLFFRDTDNFEQSFKELIDALNLDIAHVKGHTRFLVRALEWDKKKRKDGFLLQDENLIEAEDWLKSGVNKDPKPTDLQKKFVEASRVLRDRNIKQKKLLLGIVYSTIGLVVAIPLTIAGTILGNLHNRQNVVFAQQGQHITGSSKYRLSYTRLYQGKLEAEGAKNVLNQIVFGIPIKDNNTSIDCIDIGSIQSKELDGDTSGKHVINFNAPKRPGVYYIFFESEMQYTCENAKIQFNSKDPQSSSPKKSQTSSIGVVIVGNFVDIVFHWKDVQQAFNDNISHTVMAILKADGLFVSLSKFSLSLKSSDKLTRAPKPIPYPDGTIVKMPGNAAVFLLKGKKRHVLTKEIFDDCKYKEKMKAIYAQELLKEYPEGEDVSRSEKCWPGQSRAGTYFTWKNAIHLGFYNPNKSNPRGAGDLIAYCTFRDPESFEMYQSAVEVDNVGHLTDNQVDPLQSQGACPMPLPLGYFTWKGASYYSMGKSKYCLKQEFVDHKNRRIKDKEPIFGDLKSEPDEFMSLSGDCGK</sequence>
<keyword evidence="3" id="KW-0675">Receptor</keyword>
<dbReference type="KEGG" id="wna:KA717_28355"/>
<dbReference type="PROSITE" id="PS50104">
    <property type="entry name" value="TIR"/>
    <property type="match status" value="1"/>
</dbReference>
<evidence type="ECO:0000256" key="1">
    <source>
        <dbReference type="SAM" id="Phobius"/>
    </source>
</evidence>
<organism evidence="3">
    <name type="scientific">Woronichinia naegeliana WA131</name>
    <dbReference type="NCBI Taxonomy" id="2824559"/>
    <lineage>
        <taxon>Bacteria</taxon>
        <taxon>Bacillati</taxon>
        <taxon>Cyanobacteriota</taxon>
        <taxon>Cyanophyceae</taxon>
        <taxon>Synechococcales</taxon>
        <taxon>Coelosphaeriaceae</taxon>
        <taxon>Woronichinia</taxon>
    </lineage>
</organism>
<accession>A0A977PV04</accession>
<dbReference type="SUPFAM" id="SSF52200">
    <property type="entry name" value="Toll/Interleukin receptor TIR domain"/>
    <property type="match status" value="1"/>
</dbReference>
<feature type="transmembrane region" description="Helical" evidence="1">
    <location>
        <begin position="209"/>
        <end position="233"/>
    </location>
</feature>
<dbReference type="SMART" id="SM00255">
    <property type="entry name" value="TIR"/>
    <property type="match status" value="1"/>
</dbReference>
<keyword evidence="1" id="KW-0812">Transmembrane</keyword>
<dbReference type="Pfam" id="PF13676">
    <property type="entry name" value="TIR_2"/>
    <property type="match status" value="1"/>
</dbReference>
<dbReference type="AlphaFoldDB" id="A0A977PV04"/>
<dbReference type="PANTHER" id="PTHR47508">
    <property type="entry name" value="SAM DOMAIN-CONTAINING PROTEIN-RELATED"/>
    <property type="match status" value="1"/>
</dbReference>
<keyword evidence="1" id="KW-0472">Membrane</keyword>
<keyword evidence="1" id="KW-1133">Transmembrane helix</keyword>